<dbReference type="OrthoDB" id="5186924at2"/>
<keyword evidence="1" id="KW-1133">Transmembrane helix</keyword>
<dbReference type="STRING" id="1036779.SAMN04515666_11263"/>
<dbReference type="AlphaFoldDB" id="A0A1H7YPJ7"/>
<organism evidence="3 4">
    <name type="scientific">Bosea lupini</name>
    <dbReference type="NCBI Taxonomy" id="1036779"/>
    <lineage>
        <taxon>Bacteria</taxon>
        <taxon>Pseudomonadati</taxon>
        <taxon>Pseudomonadota</taxon>
        <taxon>Alphaproteobacteria</taxon>
        <taxon>Hyphomicrobiales</taxon>
        <taxon>Boseaceae</taxon>
        <taxon>Bosea</taxon>
    </lineage>
</organism>
<gene>
    <name evidence="3" type="ORF">SAMN04515666_11263</name>
</gene>
<keyword evidence="1" id="KW-0472">Membrane</keyword>
<proteinExistence type="predicted"/>
<evidence type="ECO:0000313" key="3">
    <source>
        <dbReference type="EMBL" id="SEM48166.1"/>
    </source>
</evidence>
<dbReference type="Proteomes" id="UP000199664">
    <property type="component" value="Unassembled WGS sequence"/>
</dbReference>
<feature type="transmembrane region" description="Helical" evidence="1">
    <location>
        <begin position="126"/>
        <end position="149"/>
    </location>
</feature>
<evidence type="ECO:0000313" key="4">
    <source>
        <dbReference type="Proteomes" id="UP000199664"/>
    </source>
</evidence>
<dbReference type="InterPro" id="IPR009936">
    <property type="entry name" value="DUF1468"/>
</dbReference>
<evidence type="ECO:0000256" key="1">
    <source>
        <dbReference type="SAM" id="Phobius"/>
    </source>
</evidence>
<feature type="transmembrane region" description="Helical" evidence="1">
    <location>
        <begin position="98"/>
        <end position="114"/>
    </location>
</feature>
<keyword evidence="1" id="KW-0812">Transmembrane</keyword>
<sequence length="151" mass="15731">MAPSRIDWRDLLLGLFLVGVATGTLFATRNLAVGHAADMGPGYMPRVIALALLGFGLFFCARGAWRAGAAQAIEPVLARPLLAVLGAVGIFALTAEKLGLAIASVVTVVLASFATREGRVLETVPFALVLSGAAVLLFIKVLALPVPVWPR</sequence>
<feature type="transmembrane region" description="Helical" evidence="1">
    <location>
        <begin position="43"/>
        <end position="64"/>
    </location>
</feature>
<feature type="domain" description="DUF1468" evidence="2">
    <location>
        <begin position="12"/>
        <end position="147"/>
    </location>
</feature>
<keyword evidence="4" id="KW-1185">Reference proteome</keyword>
<protein>
    <submittedName>
        <fullName evidence="3">Tripartite tricarboxylate transporter TctB family protein</fullName>
    </submittedName>
</protein>
<reference evidence="4" key="1">
    <citation type="submission" date="2016-10" db="EMBL/GenBank/DDBJ databases">
        <authorList>
            <person name="Varghese N."/>
            <person name="Submissions S."/>
        </authorList>
    </citation>
    <scope>NUCLEOTIDE SEQUENCE [LARGE SCALE GENOMIC DNA]</scope>
    <source>
        <strain evidence="4">LMG 26383,CCUG 61248,R- 45681</strain>
    </source>
</reference>
<dbReference type="EMBL" id="FOAN01000012">
    <property type="protein sequence ID" value="SEM48166.1"/>
    <property type="molecule type" value="Genomic_DNA"/>
</dbReference>
<evidence type="ECO:0000259" key="2">
    <source>
        <dbReference type="Pfam" id="PF07331"/>
    </source>
</evidence>
<feature type="transmembrane region" description="Helical" evidence="1">
    <location>
        <begin position="76"/>
        <end position="92"/>
    </location>
</feature>
<name>A0A1H7YPJ7_9HYPH</name>
<dbReference type="Pfam" id="PF07331">
    <property type="entry name" value="TctB"/>
    <property type="match status" value="1"/>
</dbReference>
<accession>A0A1H7YPJ7</accession>